<feature type="binding site" evidence="9">
    <location>
        <position position="132"/>
    </location>
    <ligand>
        <name>NAD(+)</name>
        <dbReference type="ChEBI" id="CHEBI:57540"/>
    </ligand>
</feature>
<dbReference type="EC" id="1.1.1.6" evidence="5"/>
<dbReference type="GO" id="GO:0008888">
    <property type="term" value="F:glycerol dehydrogenase (NAD+) activity"/>
    <property type="evidence" value="ECO:0007669"/>
    <property type="project" value="UniProtKB-EC"/>
</dbReference>
<dbReference type="PANTHER" id="PTHR43616:SF5">
    <property type="entry name" value="GLYCEROL DEHYDROGENASE 1"/>
    <property type="match status" value="1"/>
</dbReference>
<comment type="pathway">
    <text evidence="4">Polyol metabolism; glycerol fermentation; glycerone phosphate from glycerol (oxidative route): step 1/2.</text>
</comment>
<feature type="binding site" evidence="8">
    <location>
        <position position="275"/>
    </location>
    <ligand>
        <name>glycerol</name>
        <dbReference type="ChEBI" id="CHEBI:17754"/>
    </ligand>
</feature>
<keyword evidence="1 8" id="KW-0479">Metal-binding</keyword>
<comment type="catalytic activity">
    <reaction evidence="7">
        <text>glycerol + NAD(+) = dihydroxyacetone + NADH + H(+)</text>
        <dbReference type="Rhea" id="RHEA:13769"/>
        <dbReference type="ChEBI" id="CHEBI:15378"/>
        <dbReference type="ChEBI" id="CHEBI:16016"/>
        <dbReference type="ChEBI" id="CHEBI:17754"/>
        <dbReference type="ChEBI" id="CHEBI:57540"/>
        <dbReference type="ChEBI" id="CHEBI:57945"/>
        <dbReference type="EC" id="1.1.1.6"/>
    </reaction>
</comment>
<feature type="domain" description="Alcohol dehydrogenase iron-type/glycerol dehydrogenase GldA" evidence="10">
    <location>
        <begin position="10"/>
        <end position="139"/>
    </location>
</feature>
<dbReference type="AlphaFoldDB" id="A0A6N2YXH9"/>
<comment type="cofactor">
    <cofactor evidence="8">
        <name>Zn(2+)</name>
        <dbReference type="ChEBI" id="CHEBI:29105"/>
    </cofactor>
    <text evidence="8">Binds 1 zinc ion per subunit.</text>
</comment>
<feature type="binding site" evidence="9">
    <location>
        <begin position="117"/>
        <end position="120"/>
    </location>
    <ligand>
        <name>NAD(+)</name>
        <dbReference type="ChEBI" id="CHEBI:57540"/>
    </ligand>
</feature>
<reference evidence="11" key="1">
    <citation type="submission" date="2019-11" db="EMBL/GenBank/DDBJ databases">
        <authorList>
            <person name="Feng L."/>
        </authorList>
    </citation>
    <scope>NUCLEOTIDE SEQUENCE</scope>
    <source>
        <strain evidence="11">IbartlettiiLFYP30</strain>
    </source>
</reference>
<dbReference type="SUPFAM" id="SSF56796">
    <property type="entry name" value="Dehydroquinate synthase-like"/>
    <property type="match status" value="1"/>
</dbReference>
<evidence type="ECO:0000256" key="5">
    <source>
        <dbReference type="ARBA" id="ARBA00039147"/>
    </source>
</evidence>
<gene>
    <name evidence="11" type="primary">gldA</name>
    <name evidence="11" type="ORF">IBLFYP30_00994</name>
</gene>
<dbReference type="PANTHER" id="PTHR43616">
    <property type="entry name" value="GLYCEROL DEHYDROGENASE"/>
    <property type="match status" value="1"/>
</dbReference>
<evidence type="ECO:0000259" key="10">
    <source>
        <dbReference type="Pfam" id="PF00465"/>
    </source>
</evidence>
<evidence type="ECO:0000256" key="8">
    <source>
        <dbReference type="PIRSR" id="PIRSR000112-1"/>
    </source>
</evidence>
<accession>A0A6N2YXH9</accession>
<evidence type="ECO:0000256" key="2">
    <source>
        <dbReference type="ARBA" id="ARBA00023002"/>
    </source>
</evidence>
<evidence type="ECO:0000256" key="4">
    <source>
        <dbReference type="ARBA" id="ARBA00037918"/>
    </source>
</evidence>
<dbReference type="EMBL" id="CACRUE010000006">
    <property type="protein sequence ID" value="VYT71764.1"/>
    <property type="molecule type" value="Genomic_DNA"/>
</dbReference>
<organism evidence="11">
    <name type="scientific">Intestinibacter bartlettii</name>
    <dbReference type="NCBI Taxonomy" id="261299"/>
    <lineage>
        <taxon>Bacteria</taxon>
        <taxon>Bacillati</taxon>
        <taxon>Bacillota</taxon>
        <taxon>Clostridia</taxon>
        <taxon>Peptostreptococcales</taxon>
        <taxon>Peptostreptococcaceae</taxon>
        <taxon>Intestinibacter</taxon>
    </lineage>
</organism>
<feature type="binding site" evidence="9">
    <location>
        <position position="126"/>
    </location>
    <ligand>
        <name>NAD(+)</name>
        <dbReference type="ChEBI" id="CHEBI:57540"/>
    </ligand>
</feature>
<dbReference type="InterPro" id="IPR016205">
    <property type="entry name" value="Glycerol_DH"/>
</dbReference>
<keyword evidence="3 9" id="KW-0520">NAD</keyword>
<evidence type="ECO:0000256" key="1">
    <source>
        <dbReference type="ARBA" id="ARBA00022723"/>
    </source>
</evidence>
<protein>
    <recommendedName>
        <fullName evidence="6">Glycerol dehydrogenase</fullName>
        <ecNumber evidence="5">1.1.1.6</ecNumber>
    </recommendedName>
</protein>
<evidence type="ECO:0000256" key="6">
    <source>
        <dbReference type="ARBA" id="ARBA00040132"/>
    </source>
</evidence>
<dbReference type="Pfam" id="PF00465">
    <property type="entry name" value="Fe-ADH"/>
    <property type="match status" value="1"/>
</dbReference>
<sequence length="362" mass="39222">MGNYNVYLPSYSVGAGCYSEIPKVARRLGNKAIVIGGRTAIDKAKQALLDGISGSDMKIIDFIVYGDDSTYENVDKLVNDERVKNADIIFGVGGGRAVDTTKVVADKLDKPLFTFPTLGSNCAAVTAICVMYNEDHTFKEYYYLEGPAYHTFIDTQIIAESPEDLFWAGIGDALSKECEAVYSSKGVNLAHTPLMGVGVSKICTEPLIKYGKKALEDCKNNQDSEELKQVALDIIISTGIVSNLTTTENDYYYNSSLAHAFYNGSTLVEGARGLHGEVVSFGVLTLLTCAGEIEKRNEIAAFNKSLGLPVCLADLGIDKSGIPTIVDKAVTLVEWNAIKDRVTKEMFAKAIADCDDYGMSLK</sequence>
<dbReference type="GO" id="GO:0046872">
    <property type="term" value="F:metal ion binding"/>
    <property type="evidence" value="ECO:0007669"/>
    <property type="project" value="UniProtKB-KW"/>
</dbReference>
<evidence type="ECO:0000256" key="3">
    <source>
        <dbReference type="ARBA" id="ARBA00023027"/>
    </source>
</evidence>
<feature type="binding site" evidence="8">
    <location>
        <position position="259"/>
    </location>
    <ligand>
        <name>glycerol</name>
        <dbReference type="ChEBI" id="CHEBI:17754"/>
    </ligand>
</feature>
<evidence type="ECO:0000256" key="7">
    <source>
        <dbReference type="ARBA" id="ARBA00049006"/>
    </source>
</evidence>
<dbReference type="GO" id="GO:0005829">
    <property type="term" value="C:cytosol"/>
    <property type="evidence" value="ECO:0007669"/>
    <property type="project" value="TreeGrafter"/>
</dbReference>
<dbReference type="Gene3D" id="3.40.50.1970">
    <property type="match status" value="1"/>
</dbReference>
<evidence type="ECO:0000256" key="9">
    <source>
        <dbReference type="PIRSR" id="PIRSR000112-3"/>
    </source>
</evidence>
<keyword evidence="2 11" id="KW-0560">Oxidoreductase</keyword>
<feature type="binding site" evidence="9">
    <location>
        <begin position="95"/>
        <end position="99"/>
    </location>
    <ligand>
        <name>NAD(+)</name>
        <dbReference type="ChEBI" id="CHEBI:57540"/>
    </ligand>
</feature>
<dbReference type="PIRSF" id="PIRSF000112">
    <property type="entry name" value="Glycerol_dehydrogenase"/>
    <property type="match status" value="1"/>
</dbReference>
<feature type="binding site" evidence="8">
    <location>
        <position position="172"/>
    </location>
    <ligand>
        <name>glycerol</name>
        <dbReference type="ChEBI" id="CHEBI:17754"/>
    </ligand>
</feature>
<dbReference type="Gene3D" id="1.20.1090.10">
    <property type="entry name" value="Dehydroquinate synthase-like - alpha domain"/>
    <property type="match status" value="1"/>
</dbReference>
<dbReference type="CDD" id="cd08171">
    <property type="entry name" value="GlyDH-like"/>
    <property type="match status" value="1"/>
</dbReference>
<dbReference type="InterPro" id="IPR001670">
    <property type="entry name" value="ADH_Fe/GldA"/>
</dbReference>
<dbReference type="RefSeq" id="WP_156530590.1">
    <property type="nucleotide sequence ID" value="NZ_CACRUE010000006.1"/>
</dbReference>
<evidence type="ECO:0000313" key="11">
    <source>
        <dbReference type="EMBL" id="VYT71764.1"/>
    </source>
</evidence>
<proteinExistence type="predicted"/>
<keyword evidence="8" id="KW-0862">Zinc</keyword>
<name>A0A6N2YXH9_9FIRM</name>